<evidence type="ECO:0000256" key="3">
    <source>
        <dbReference type="SAM" id="MobiDB-lite"/>
    </source>
</evidence>
<feature type="compositionally biased region" description="Basic and acidic residues" evidence="3">
    <location>
        <begin position="304"/>
        <end position="313"/>
    </location>
</feature>
<evidence type="ECO:0008006" key="6">
    <source>
        <dbReference type="Google" id="ProtNLM"/>
    </source>
</evidence>
<proteinExistence type="predicted"/>
<name>A0A9P0LZZ9_ACAOB</name>
<feature type="compositionally biased region" description="Polar residues" evidence="3">
    <location>
        <begin position="432"/>
        <end position="442"/>
    </location>
</feature>
<keyword evidence="5" id="KW-1185">Reference proteome</keyword>
<dbReference type="EMBL" id="CAKOFQ010007512">
    <property type="protein sequence ID" value="CAH2002797.1"/>
    <property type="molecule type" value="Genomic_DNA"/>
</dbReference>
<evidence type="ECO:0000313" key="5">
    <source>
        <dbReference type="Proteomes" id="UP001152888"/>
    </source>
</evidence>
<dbReference type="OrthoDB" id="2152435at2759"/>
<dbReference type="InterPro" id="IPR039902">
    <property type="entry name" value="CCDC148/CCDC112"/>
</dbReference>
<organism evidence="4 5">
    <name type="scientific">Acanthoscelides obtectus</name>
    <name type="common">Bean weevil</name>
    <name type="synonym">Bruchus obtectus</name>
    <dbReference type="NCBI Taxonomy" id="200917"/>
    <lineage>
        <taxon>Eukaryota</taxon>
        <taxon>Metazoa</taxon>
        <taxon>Ecdysozoa</taxon>
        <taxon>Arthropoda</taxon>
        <taxon>Hexapoda</taxon>
        <taxon>Insecta</taxon>
        <taxon>Pterygota</taxon>
        <taxon>Neoptera</taxon>
        <taxon>Endopterygota</taxon>
        <taxon>Coleoptera</taxon>
        <taxon>Polyphaga</taxon>
        <taxon>Cucujiformia</taxon>
        <taxon>Chrysomeloidea</taxon>
        <taxon>Chrysomelidae</taxon>
        <taxon>Bruchinae</taxon>
        <taxon>Bruchini</taxon>
        <taxon>Acanthoscelides</taxon>
    </lineage>
</organism>
<feature type="region of interest" description="Disordered" evidence="3">
    <location>
        <begin position="426"/>
        <end position="446"/>
    </location>
</feature>
<sequence length="494" mass="59179">MVLSAWQHCVYFHGLHLVTSTSHITSTLKNWRVRKILNVACSIIKIRINTNIKMSESATVELNKLTTLQNSLEKAIHSTLVQLKKFGFDFLDYGFELEIKRQEERQGLKIKITELINNLHSKQEQLRNRNVNIVDVDGFKREMICIQDQIDQLKYESRQKLQELTDENIGLWEDIQFYNSKMLEWAEPTKVNIYCNSNPIKPKSISKKHQSKEAKEFMDFVHKSGGHENGWRKEDHDLFVKLRSKHKDIKIAAENLHDVLPDVSIQDVYEHEEWYEKYLDLNKKKKEAITRWKKSKNKQSTSKNHAESRYARKLKLEPENKQSIQEKLMKWKETKQIQYELTRKIQMEKLIERREQDEMRRKRNEEIKQIVNEWKITKAALEEDKIRQEKKIEEIERKKRAMEANRLIRQYQSQDDMYIARARKIRERDNSKPTIRSKSSQLVPRDPDRLLKPTIQWMNRVHDESHSLISFPACTVSLNNLPKLKIPEWRRKKE</sequence>
<dbReference type="AlphaFoldDB" id="A0A9P0LZZ9"/>
<keyword evidence="1 2" id="KW-0175">Coiled coil</keyword>
<protein>
    <recommendedName>
        <fullName evidence="6">Coiled-coil domain-containing protein 112</fullName>
    </recommendedName>
</protein>
<gene>
    <name evidence="4" type="ORF">ACAOBT_LOCUS26992</name>
</gene>
<evidence type="ECO:0000256" key="1">
    <source>
        <dbReference type="ARBA" id="ARBA00023054"/>
    </source>
</evidence>
<dbReference type="PANTHER" id="PTHR21549">
    <property type="entry name" value="MUTATED IN BLADDER CANCER 1"/>
    <property type="match status" value="1"/>
</dbReference>
<dbReference type="Proteomes" id="UP001152888">
    <property type="component" value="Unassembled WGS sequence"/>
</dbReference>
<accession>A0A9P0LZZ9</accession>
<feature type="coiled-coil region" evidence="2">
    <location>
        <begin position="364"/>
        <end position="405"/>
    </location>
</feature>
<evidence type="ECO:0000256" key="2">
    <source>
        <dbReference type="SAM" id="Coils"/>
    </source>
</evidence>
<reference evidence="4" key="1">
    <citation type="submission" date="2022-03" db="EMBL/GenBank/DDBJ databases">
        <authorList>
            <person name="Sayadi A."/>
        </authorList>
    </citation>
    <scope>NUCLEOTIDE SEQUENCE</scope>
</reference>
<comment type="caution">
    <text evidence="4">The sequence shown here is derived from an EMBL/GenBank/DDBJ whole genome shotgun (WGS) entry which is preliminary data.</text>
</comment>
<feature type="region of interest" description="Disordered" evidence="3">
    <location>
        <begin position="291"/>
        <end position="313"/>
    </location>
</feature>
<dbReference type="PANTHER" id="PTHR21549:SF0">
    <property type="entry name" value="COILED-COIL DOMAIN-CONTAINING PROTEIN 112"/>
    <property type="match status" value="1"/>
</dbReference>
<evidence type="ECO:0000313" key="4">
    <source>
        <dbReference type="EMBL" id="CAH2002797.1"/>
    </source>
</evidence>